<feature type="transmembrane region" description="Helical" evidence="1">
    <location>
        <begin position="245"/>
        <end position="267"/>
    </location>
</feature>
<dbReference type="STRING" id="1702214.AL399_07205"/>
<evidence type="ECO:0000313" key="4">
    <source>
        <dbReference type="Proteomes" id="UP000054172"/>
    </source>
</evidence>
<evidence type="ECO:0000313" key="3">
    <source>
        <dbReference type="EMBL" id="KQM08455.1"/>
    </source>
</evidence>
<dbReference type="SUPFAM" id="SSF53448">
    <property type="entry name" value="Nucleotide-diphospho-sugar transferases"/>
    <property type="match status" value="1"/>
</dbReference>
<keyword evidence="1" id="KW-0472">Membrane</keyword>
<dbReference type="Gene3D" id="3.90.550.10">
    <property type="entry name" value="Spore Coat Polysaccharide Biosynthesis Protein SpsA, Chain A"/>
    <property type="match status" value="1"/>
</dbReference>
<evidence type="ECO:0000259" key="2">
    <source>
        <dbReference type="Pfam" id="PF00535"/>
    </source>
</evidence>
<reference evidence="3" key="1">
    <citation type="submission" date="2015-08" db="EMBL/GenBank/DDBJ databases">
        <title>Candidatus Bacteriodes Periocalifornicus.</title>
        <authorList>
            <person name="McLean J.S."/>
            <person name="Kelley S."/>
        </authorList>
    </citation>
    <scope>NUCLEOTIDE SEQUENCE [LARGE SCALE GENOMIC DNA]</scope>
    <source>
        <strain evidence="3">12B</strain>
    </source>
</reference>
<keyword evidence="1" id="KW-0812">Transmembrane</keyword>
<dbReference type="EMBL" id="LIIK01000037">
    <property type="protein sequence ID" value="KQM08455.1"/>
    <property type="molecule type" value="Genomic_DNA"/>
</dbReference>
<comment type="caution">
    <text evidence="3">The sequence shown here is derived from an EMBL/GenBank/DDBJ whole genome shotgun (WGS) entry which is preliminary data.</text>
</comment>
<accession>A0A0Q4B789</accession>
<dbReference type="InterPro" id="IPR001173">
    <property type="entry name" value="Glyco_trans_2-like"/>
</dbReference>
<evidence type="ECO:0000256" key="1">
    <source>
        <dbReference type="SAM" id="Phobius"/>
    </source>
</evidence>
<feature type="transmembrane region" description="Helical" evidence="1">
    <location>
        <begin position="273"/>
        <end position="291"/>
    </location>
</feature>
<feature type="domain" description="Glycosyltransferase 2-like" evidence="2">
    <location>
        <begin position="8"/>
        <end position="134"/>
    </location>
</feature>
<name>A0A0Q4B789_9BACT</name>
<organism evidence="3 4">
    <name type="scientific">Candidatus [Bacteroides] periocalifornicus</name>
    <dbReference type="NCBI Taxonomy" id="1702214"/>
    <lineage>
        <taxon>Bacteria</taxon>
        <taxon>Pseudomonadati</taxon>
        <taxon>Bacteroidota</taxon>
    </lineage>
</organism>
<dbReference type="PANTHER" id="PTHR43685:SF2">
    <property type="entry name" value="GLYCOSYLTRANSFERASE 2-LIKE DOMAIN-CONTAINING PROTEIN"/>
    <property type="match status" value="1"/>
</dbReference>
<dbReference type="PANTHER" id="PTHR43685">
    <property type="entry name" value="GLYCOSYLTRANSFERASE"/>
    <property type="match status" value="1"/>
</dbReference>
<dbReference type="Proteomes" id="UP000054172">
    <property type="component" value="Unassembled WGS sequence"/>
</dbReference>
<gene>
    <name evidence="3" type="ORF">AL399_07205</name>
</gene>
<dbReference type="InterPro" id="IPR029044">
    <property type="entry name" value="Nucleotide-diphossugar_trans"/>
</dbReference>
<dbReference type="AlphaFoldDB" id="A0A0Q4B789"/>
<dbReference type="Pfam" id="PF00535">
    <property type="entry name" value="Glycos_transf_2"/>
    <property type="match status" value="1"/>
</dbReference>
<protein>
    <recommendedName>
        <fullName evidence="2">Glycosyltransferase 2-like domain-containing protein</fullName>
    </recommendedName>
</protein>
<dbReference type="CDD" id="cd02525">
    <property type="entry name" value="Succinoglycan_BP_ExoA"/>
    <property type="match status" value="1"/>
</dbReference>
<feature type="transmembrane region" description="Helical" evidence="1">
    <location>
        <begin position="303"/>
        <end position="327"/>
    </location>
</feature>
<keyword evidence="4" id="KW-1185">Reference proteome</keyword>
<sequence>MLQPEVAIIIPTLNEEVHLAQCLDSVLQQCFPFQLIELFIIDGGSADRTLAIAREFAVHYPNIHILHNARRIQAAAFNIGVARSSAPYLIRLDAHSIYAPDYIERCVKHLKEKPKLGAVGGRWLFECSEYTPASRTVQLLNQSRFALGGASFRVGGHEGYSDTVPYGAFHRHVLQTIGGMREDLRRSEDTEFFARIRHAGYRVWFDPKIRATYIVRPTIGASNRQMLGNGVSIGKLFRTNPSSVALRHMVPFTCLCVALVLSVLSIFFLWPRVALFTLVGLYLLANVAETVRMSIQHRFAYPWLLSCHFFTVHSLYAVGTLMGILGIPLGGKARRG</sequence>
<dbReference type="InterPro" id="IPR050834">
    <property type="entry name" value="Glycosyltransf_2"/>
</dbReference>
<proteinExistence type="predicted"/>
<keyword evidence="1" id="KW-1133">Transmembrane helix</keyword>
<dbReference type="PATRIC" id="fig|1702214.3.peg.1022"/>